<evidence type="ECO:0000313" key="3">
    <source>
        <dbReference type="Proteomes" id="UP000813824"/>
    </source>
</evidence>
<name>A0A8K0UKR2_9AGAR</name>
<comment type="caution">
    <text evidence="2">The sequence shown here is derived from an EMBL/GenBank/DDBJ whole genome shotgun (WGS) entry which is preliminary data.</text>
</comment>
<protein>
    <submittedName>
        <fullName evidence="2">Uncharacterized protein</fullName>
    </submittedName>
</protein>
<keyword evidence="3" id="KW-1185">Reference proteome</keyword>
<organism evidence="2 3">
    <name type="scientific">Cristinia sonorae</name>
    <dbReference type="NCBI Taxonomy" id="1940300"/>
    <lineage>
        <taxon>Eukaryota</taxon>
        <taxon>Fungi</taxon>
        <taxon>Dikarya</taxon>
        <taxon>Basidiomycota</taxon>
        <taxon>Agaricomycotina</taxon>
        <taxon>Agaricomycetes</taxon>
        <taxon>Agaricomycetidae</taxon>
        <taxon>Agaricales</taxon>
        <taxon>Pleurotineae</taxon>
        <taxon>Stephanosporaceae</taxon>
        <taxon>Cristinia</taxon>
    </lineage>
</organism>
<proteinExistence type="predicted"/>
<dbReference type="EMBL" id="JAEVFJ010000029">
    <property type="protein sequence ID" value="KAH8093311.1"/>
    <property type="molecule type" value="Genomic_DNA"/>
</dbReference>
<feature type="region of interest" description="Disordered" evidence="1">
    <location>
        <begin position="178"/>
        <end position="201"/>
    </location>
</feature>
<sequence>MLTRTNAIRRRAPVATVPPHPLFLIPSPSSLYLKRNVVTLEDARSRPDIVYRSVGLIPAADASALPPPPRASSPAPESIVHMFGVKLMSIAVFDIDLRTLWRLGRCLLLGTGGHLDWDSDSDSDCADTVVYPPLGPVGPFLDWPTPGHQQFGSMKRRRLPKGDIDKLCVRRPLPPPRGGACSLTFAGGPGDDSEGVRVEGR</sequence>
<evidence type="ECO:0000313" key="2">
    <source>
        <dbReference type="EMBL" id="KAH8093311.1"/>
    </source>
</evidence>
<dbReference type="Proteomes" id="UP000813824">
    <property type="component" value="Unassembled WGS sequence"/>
</dbReference>
<dbReference type="AlphaFoldDB" id="A0A8K0UKR2"/>
<gene>
    <name evidence="2" type="ORF">BXZ70DRAFT_909275</name>
</gene>
<evidence type="ECO:0000256" key="1">
    <source>
        <dbReference type="SAM" id="MobiDB-lite"/>
    </source>
</evidence>
<accession>A0A8K0UKR2</accession>
<reference evidence="2" key="1">
    <citation type="journal article" date="2021" name="New Phytol.">
        <title>Evolutionary innovations through gain and loss of genes in the ectomycorrhizal Boletales.</title>
        <authorList>
            <person name="Wu G."/>
            <person name="Miyauchi S."/>
            <person name="Morin E."/>
            <person name="Kuo A."/>
            <person name="Drula E."/>
            <person name="Varga T."/>
            <person name="Kohler A."/>
            <person name="Feng B."/>
            <person name="Cao Y."/>
            <person name="Lipzen A."/>
            <person name="Daum C."/>
            <person name="Hundley H."/>
            <person name="Pangilinan J."/>
            <person name="Johnson J."/>
            <person name="Barry K."/>
            <person name="LaButti K."/>
            <person name="Ng V."/>
            <person name="Ahrendt S."/>
            <person name="Min B."/>
            <person name="Choi I.G."/>
            <person name="Park H."/>
            <person name="Plett J.M."/>
            <person name="Magnuson J."/>
            <person name="Spatafora J.W."/>
            <person name="Nagy L.G."/>
            <person name="Henrissat B."/>
            <person name="Grigoriev I.V."/>
            <person name="Yang Z.L."/>
            <person name="Xu J."/>
            <person name="Martin F.M."/>
        </authorList>
    </citation>
    <scope>NUCLEOTIDE SEQUENCE</scope>
    <source>
        <strain evidence="2">KKN 215</strain>
    </source>
</reference>